<feature type="compositionally biased region" description="Polar residues" evidence="1">
    <location>
        <begin position="92"/>
        <end position="104"/>
    </location>
</feature>
<organism evidence="2 3">
    <name type="scientific">Escovopsis weberi</name>
    <dbReference type="NCBI Taxonomy" id="150374"/>
    <lineage>
        <taxon>Eukaryota</taxon>
        <taxon>Fungi</taxon>
        <taxon>Dikarya</taxon>
        <taxon>Ascomycota</taxon>
        <taxon>Pezizomycotina</taxon>
        <taxon>Sordariomycetes</taxon>
        <taxon>Hypocreomycetidae</taxon>
        <taxon>Hypocreales</taxon>
        <taxon>Hypocreaceae</taxon>
        <taxon>Escovopsis</taxon>
    </lineage>
</organism>
<dbReference type="EMBL" id="LGSR01000019">
    <property type="protein sequence ID" value="KOS19928.1"/>
    <property type="molecule type" value="Genomic_DNA"/>
</dbReference>
<feature type="compositionally biased region" description="Low complexity" evidence="1">
    <location>
        <begin position="145"/>
        <end position="170"/>
    </location>
</feature>
<comment type="caution">
    <text evidence="2">The sequence shown here is derived from an EMBL/GenBank/DDBJ whole genome shotgun (WGS) entry which is preliminary data.</text>
</comment>
<name>A0A0M8MWA2_ESCWE</name>
<protein>
    <submittedName>
        <fullName evidence="2">Uncharacterized protein</fullName>
    </submittedName>
</protein>
<evidence type="ECO:0000313" key="2">
    <source>
        <dbReference type="EMBL" id="KOS19928.1"/>
    </source>
</evidence>
<feature type="region of interest" description="Disordered" evidence="1">
    <location>
        <begin position="133"/>
        <end position="192"/>
    </location>
</feature>
<feature type="region of interest" description="Disordered" evidence="1">
    <location>
        <begin position="88"/>
        <end position="117"/>
    </location>
</feature>
<gene>
    <name evidence="2" type="ORF">ESCO_005694</name>
</gene>
<evidence type="ECO:0000313" key="3">
    <source>
        <dbReference type="Proteomes" id="UP000053831"/>
    </source>
</evidence>
<accession>A0A0M8MWA2</accession>
<feature type="compositionally biased region" description="Basic and acidic residues" evidence="1">
    <location>
        <begin position="1"/>
        <end position="20"/>
    </location>
</feature>
<proteinExistence type="predicted"/>
<sequence>MHRPDPVTPEHADPRARRSEALAGSMLIPTPPTLGPHEPAWLDSAGETEMEMDGWGLDEAWGELDAALFPPSAEDDGDLLAAAAAAAVGPNLASSGASSRTMGGQQQQQQQQQHSQPAFFDDEFLQTTRDMRMLVPGGDDDQDAPGRPAATPSTPTSTSTPDSSSRDAAAGTEADVRSPAVPPRAAPHETPSCMPFEAMALHPSRTFFRTGELLHAHAHAHTGPHASSSRFELFARVAHSGRENFGHRQYFHLRDLLAADAPAVLGLLAGWDAGGTVDRAAREFLAPLAEGQLGLKCYCVGELRADLLGDGDGGGGGGGGWAVLVREIRPVLWRDVLGAMEVLGRDDLDRWVC</sequence>
<dbReference type="OrthoDB" id="5397183at2759"/>
<feature type="region of interest" description="Disordered" evidence="1">
    <location>
        <begin position="1"/>
        <end position="41"/>
    </location>
</feature>
<dbReference type="Proteomes" id="UP000053831">
    <property type="component" value="Unassembled WGS sequence"/>
</dbReference>
<reference evidence="2 3" key="1">
    <citation type="submission" date="2015-07" db="EMBL/GenBank/DDBJ databases">
        <title>The genome of the fungus Escovopsis weberi, a specialized disease agent of ant agriculture.</title>
        <authorList>
            <person name="de Man T.J."/>
            <person name="Stajich J.E."/>
            <person name="Kubicek C.P."/>
            <person name="Chenthamara K."/>
            <person name="Atanasova L."/>
            <person name="Druzhinina I.S."/>
            <person name="Birnbaum S."/>
            <person name="Barribeau S.M."/>
            <person name="Teiling C."/>
            <person name="Suen G."/>
            <person name="Currie C."/>
            <person name="Gerardo N.M."/>
        </authorList>
    </citation>
    <scope>NUCLEOTIDE SEQUENCE [LARGE SCALE GENOMIC DNA]</scope>
</reference>
<dbReference type="AlphaFoldDB" id="A0A0M8MWA2"/>
<keyword evidence="3" id="KW-1185">Reference proteome</keyword>
<evidence type="ECO:0000256" key="1">
    <source>
        <dbReference type="SAM" id="MobiDB-lite"/>
    </source>
</evidence>